<organism evidence="2 3">
    <name type="scientific">Pleurodeles waltl</name>
    <name type="common">Iberian ribbed newt</name>
    <dbReference type="NCBI Taxonomy" id="8319"/>
    <lineage>
        <taxon>Eukaryota</taxon>
        <taxon>Metazoa</taxon>
        <taxon>Chordata</taxon>
        <taxon>Craniata</taxon>
        <taxon>Vertebrata</taxon>
        <taxon>Euteleostomi</taxon>
        <taxon>Amphibia</taxon>
        <taxon>Batrachia</taxon>
        <taxon>Caudata</taxon>
        <taxon>Salamandroidea</taxon>
        <taxon>Salamandridae</taxon>
        <taxon>Pleurodelinae</taxon>
        <taxon>Pleurodeles</taxon>
    </lineage>
</organism>
<feature type="compositionally biased region" description="Basic and acidic residues" evidence="1">
    <location>
        <begin position="37"/>
        <end position="47"/>
    </location>
</feature>
<evidence type="ECO:0000313" key="3">
    <source>
        <dbReference type="Proteomes" id="UP001066276"/>
    </source>
</evidence>
<keyword evidence="3" id="KW-1185">Reference proteome</keyword>
<comment type="caution">
    <text evidence="2">The sequence shown here is derived from an EMBL/GenBank/DDBJ whole genome shotgun (WGS) entry which is preliminary data.</text>
</comment>
<proteinExistence type="predicted"/>
<dbReference type="EMBL" id="JANPWB010000016">
    <property type="protein sequence ID" value="KAJ1080447.1"/>
    <property type="molecule type" value="Genomic_DNA"/>
</dbReference>
<feature type="region of interest" description="Disordered" evidence="1">
    <location>
        <begin position="1"/>
        <end position="47"/>
    </location>
</feature>
<protein>
    <submittedName>
        <fullName evidence="2">Uncharacterized protein</fullName>
    </submittedName>
</protein>
<name>A0AAV7KQT2_PLEWA</name>
<evidence type="ECO:0000256" key="1">
    <source>
        <dbReference type="SAM" id="MobiDB-lite"/>
    </source>
</evidence>
<evidence type="ECO:0000313" key="2">
    <source>
        <dbReference type="EMBL" id="KAJ1080447.1"/>
    </source>
</evidence>
<sequence length="129" mass="14476">MVLFAVPSRCRSRNEDRPAPSKEGNEGAPGRRHLQRERRDDCRGGVRSEDVERCAAENCRSTRKYLELVSALVPQETQDFVVVPGGWDRGVGTHGKGRILAFPSSKKRRGLPKLITRGATATRYWEEGK</sequence>
<gene>
    <name evidence="2" type="ORF">NDU88_000647</name>
</gene>
<feature type="compositionally biased region" description="Basic and acidic residues" evidence="1">
    <location>
        <begin position="12"/>
        <end position="25"/>
    </location>
</feature>
<dbReference type="Proteomes" id="UP001066276">
    <property type="component" value="Chromosome 12"/>
</dbReference>
<reference evidence="2" key="1">
    <citation type="journal article" date="2022" name="bioRxiv">
        <title>Sequencing and chromosome-scale assembly of the giantPleurodeles waltlgenome.</title>
        <authorList>
            <person name="Brown T."/>
            <person name="Elewa A."/>
            <person name="Iarovenko S."/>
            <person name="Subramanian E."/>
            <person name="Araus A.J."/>
            <person name="Petzold A."/>
            <person name="Susuki M."/>
            <person name="Suzuki K.-i.T."/>
            <person name="Hayashi T."/>
            <person name="Toyoda A."/>
            <person name="Oliveira C."/>
            <person name="Osipova E."/>
            <person name="Leigh N.D."/>
            <person name="Simon A."/>
            <person name="Yun M.H."/>
        </authorList>
    </citation>
    <scope>NUCLEOTIDE SEQUENCE</scope>
    <source>
        <strain evidence="2">20211129_DDA</strain>
        <tissue evidence="2">Liver</tissue>
    </source>
</reference>
<dbReference type="AlphaFoldDB" id="A0AAV7KQT2"/>
<accession>A0AAV7KQT2</accession>